<feature type="compositionally biased region" description="Polar residues" evidence="1">
    <location>
        <begin position="159"/>
        <end position="175"/>
    </location>
</feature>
<evidence type="ECO:0008006" key="4">
    <source>
        <dbReference type="Google" id="ProtNLM"/>
    </source>
</evidence>
<accession>A0A6A5R2Z3</accession>
<dbReference type="EMBL" id="ML979132">
    <property type="protein sequence ID" value="KAF1922052.1"/>
    <property type="molecule type" value="Genomic_DNA"/>
</dbReference>
<feature type="region of interest" description="Disordered" evidence="1">
    <location>
        <begin position="56"/>
        <end position="96"/>
    </location>
</feature>
<sequence length="710" mass="78123">MHQENMVIFDATAPASALSHLALLDSSTDHANLYQTLTDTRKVISKSFPSAKMDVDIPERTEVPNTPTQRSSQLNISSPALHPRGGASWTSPQRDDSMLIEPVPRAKIASKTVLCSVCQHQRLLAKEGSTKPTCQRCQDRTRIVESGKSEIQESPGGTPVTTKSAREGSTPSSTNIKAPALHAAASEAPMPWFESALVASAIKIKQKKIRVSQPSIVSQTVGTRPKDPATVAPNVSATQIISGQNPVEEGQREDDQLDGSKDQHASISNDWAKFVSSHHQESASGHVQGSCPDSAAVSEQITVPPATPSSNHIEPVRQLPSGDIHAAHSASMDRRRSDVYTQYTMRQLARIALVSGNGSRMTTSQILLWIARTFPSLKVGEGRWERSVQACLSRFDEFDGKEILGAQGSKKLYGFSSVAFRTRFEQEYPEFCTASESRPESLEADQKIVVDDSKRKTKRIPIGWARKSAPSLPHPLSTKQVDPIIGPEVHRSSAAEMKWCPTPEPISPLVREQSGSSMAVKGHDPNGWIRQAEEGTPFMPFQRDSPRQQVGTLGSVMSTIKETSFHNVYALGLPSIDIMGHTEKAEKVAQIRARPSRKKYFGSDYRLAHKRRHALADIHDESNGAWNSIRSAMTEQRAPSDQDEDMDLSKEGRRSLREVFDLPDNMIPMNDGHTELAFRDGTLINGRLPRPRNVYKVGKMFGGELTIRTS</sequence>
<feature type="region of interest" description="Disordered" evidence="1">
    <location>
        <begin position="146"/>
        <end position="175"/>
    </location>
</feature>
<dbReference type="OrthoDB" id="5431456at2759"/>
<feature type="region of interest" description="Disordered" evidence="1">
    <location>
        <begin position="242"/>
        <end position="297"/>
    </location>
</feature>
<evidence type="ECO:0000313" key="3">
    <source>
        <dbReference type="Proteomes" id="UP000800096"/>
    </source>
</evidence>
<dbReference type="SUPFAM" id="SSF46785">
    <property type="entry name" value="Winged helix' DNA-binding domain"/>
    <property type="match status" value="1"/>
</dbReference>
<evidence type="ECO:0000313" key="2">
    <source>
        <dbReference type="EMBL" id="KAF1922052.1"/>
    </source>
</evidence>
<dbReference type="Gene3D" id="1.10.10.10">
    <property type="entry name" value="Winged helix-like DNA-binding domain superfamily/Winged helix DNA-binding domain"/>
    <property type="match status" value="1"/>
</dbReference>
<dbReference type="InterPro" id="IPR036388">
    <property type="entry name" value="WH-like_DNA-bd_sf"/>
</dbReference>
<feature type="compositionally biased region" description="Basic and acidic residues" evidence="1">
    <location>
        <begin position="249"/>
        <end position="264"/>
    </location>
</feature>
<evidence type="ECO:0000256" key="1">
    <source>
        <dbReference type="SAM" id="MobiDB-lite"/>
    </source>
</evidence>
<organism evidence="2 3">
    <name type="scientific">Ampelomyces quisqualis</name>
    <name type="common">Powdery mildew agent</name>
    <dbReference type="NCBI Taxonomy" id="50730"/>
    <lineage>
        <taxon>Eukaryota</taxon>
        <taxon>Fungi</taxon>
        <taxon>Dikarya</taxon>
        <taxon>Ascomycota</taxon>
        <taxon>Pezizomycotina</taxon>
        <taxon>Dothideomycetes</taxon>
        <taxon>Pleosporomycetidae</taxon>
        <taxon>Pleosporales</taxon>
        <taxon>Pleosporineae</taxon>
        <taxon>Phaeosphaeriaceae</taxon>
        <taxon>Ampelomyces</taxon>
    </lineage>
</organism>
<reference evidence="2" key="1">
    <citation type="journal article" date="2020" name="Stud. Mycol.">
        <title>101 Dothideomycetes genomes: a test case for predicting lifestyles and emergence of pathogens.</title>
        <authorList>
            <person name="Haridas S."/>
            <person name="Albert R."/>
            <person name="Binder M."/>
            <person name="Bloem J."/>
            <person name="Labutti K."/>
            <person name="Salamov A."/>
            <person name="Andreopoulos B."/>
            <person name="Baker S."/>
            <person name="Barry K."/>
            <person name="Bills G."/>
            <person name="Bluhm B."/>
            <person name="Cannon C."/>
            <person name="Castanera R."/>
            <person name="Culley D."/>
            <person name="Daum C."/>
            <person name="Ezra D."/>
            <person name="Gonzalez J."/>
            <person name="Henrissat B."/>
            <person name="Kuo A."/>
            <person name="Liang C."/>
            <person name="Lipzen A."/>
            <person name="Lutzoni F."/>
            <person name="Magnuson J."/>
            <person name="Mondo S."/>
            <person name="Nolan M."/>
            <person name="Ohm R."/>
            <person name="Pangilinan J."/>
            <person name="Park H.-J."/>
            <person name="Ramirez L."/>
            <person name="Alfaro M."/>
            <person name="Sun H."/>
            <person name="Tritt A."/>
            <person name="Yoshinaga Y."/>
            <person name="Zwiers L.-H."/>
            <person name="Turgeon B."/>
            <person name="Goodwin S."/>
            <person name="Spatafora J."/>
            <person name="Crous P."/>
            <person name="Grigoriev I."/>
        </authorList>
    </citation>
    <scope>NUCLEOTIDE SEQUENCE</scope>
    <source>
        <strain evidence="2">HMLAC05119</strain>
    </source>
</reference>
<dbReference type="Proteomes" id="UP000800096">
    <property type="component" value="Unassembled WGS sequence"/>
</dbReference>
<keyword evidence="3" id="KW-1185">Reference proteome</keyword>
<dbReference type="InterPro" id="IPR036390">
    <property type="entry name" value="WH_DNA-bd_sf"/>
</dbReference>
<feature type="compositionally biased region" description="Polar residues" evidence="1">
    <location>
        <begin position="63"/>
        <end position="78"/>
    </location>
</feature>
<protein>
    <recommendedName>
        <fullName evidence="4">Fork-head domain-containing protein</fullName>
    </recommendedName>
</protein>
<proteinExistence type="predicted"/>
<name>A0A6A5R2Z3_AMPQU</name>
<gene>
    <name evidence="2" type="ORF">BDU57DRAFT_70272</name>
</gene>
<dbReference type="AlphaFoldDB" id="A0A6A5R2Z3"/>